<dbReference type="Proteomes" id="UP001175271">
    <property type="component" value="Unassembled WGS sequence"/>
</dbReference>
<evidence type="ECO:0000256" key="1">
    <source>
        <dbReference type="ARBA" id="ARBA00009381"/>
    </source>
</evidence>
<dbReference type="GO" id="GO:0036374">
    <property type="term" value="F:glutathione hydrolase activity"/>
    <property type="evidence" value="ECO:0007669"/>
    <property type="project" value="InterPro"/>
</dbReference>
<dbReference type="Gene3D" id="1.10.246.130">
    <property type="match status" value="1"/>
</dbReference>
<dbReference type="FunFam" id="3.60.20.40:FF:000006">
    <property type="entry name" value="Protein CBG05566"/>
    <property type="match status" value="1"/>
</dbReference>
<sequence length="634" mass="69620">MSPSEADADASEEAGKGRPPRKCCLKARFLINLVIGVLLTMIVVLSLLFGVVLPHLHAQAVKGPSSAKIAPPQHYDWAPPSYSLMGKFKKAAVTCDHGLCSEIGRDVLIKGGNAIDASIASMFCLGITNPQSSGIGGGFIMTLYNRTTKACTVIDARETAPAKSDKNMYLNDEWGSKYGFRAIATPGEIAGYWLAFNEYGSGKVKWAELVMPSVDLARNGVPVSEYLGDVLNVKEKHFRTLPSMKSWIDPKTDHVYQFGDIIRRPKLANTLERLAKAKNPEELFYHGEMADTIVEEIQRNGGILTKEDLASYKPVVHHKPLINDHFSGDLVMCGPPPPSSFTVTQLLVSLMGRYYGNTTTDKETLKTDPLFYHRFLEASKFAYAQRTLLGDADFVPEAKELARNLTRKEYTDWVFGRMKDVAQPSAYYGGIKQAQPEDHGTSHVSAIDADGNGVSSTTTVNRWFGAVVQSDKLGIVWNDEMDDFSSPGMANGFGFAPSETNFIAPGKRPMSSMSPMVVFHRDSGDLKMVMGASGGSKIISALAKPLVRVLFFNETIKEAVDAPTLHNQFTPDITQFEEIVPKALMADLEEKYGQKFKKTTGFEGIMQGIVVGDDGFIYANGDFRRKTNMHAEGF</sequence>
<evidence type="ECO:0000256" key="6">
    <source>
        <dbReference type="ARBA" id="ARBA00023315"/>
    </source>
</evidence>
<dbReference type="InterPro" id="IPR000101">
    <property type="entry name" value="GGT_peptidase"/>
</dbReference>
<dbReference type="FunFam" id="1.10.246.130:FF:000005">
    <property type="entry name" value="Gamma-glutamyltranspeptidase 1, putative"/>
    <property type="match status" value="1"/>
</dbReference>
<feature type="binding site" evidence="8">
    <location>
        <position position="535"/>
    </location>
    <ligand>
        <name>L-glutamate</name>
        <dbReference type="ChEBI" id="CHEBI:29985"/>
    </ligand>
</feature>
<evidence type="ECO:0008006" key="12">
    <source>
        <dbReference type="Google" id="ProtNLM"/>
    </source>
</evidence>
<feature type="binding site" evidence="8">
    <location>
        <begin position="511"/>
        <end position="512"/>
    </location>
    <ligand>
        <name>L-glutamate</name>
        <dbReference type="ChEBI" id="CHEBI:29985"/>
    </ligand>
</feature>
<dbReference type="GO" id="GO:0005886">
    <property type="term" value="C:plasma membrane"/>
    <property type="evidence" value="ECO:0007669"/>
    <property type="project" value="TreeGrafter"/>
</dbReference>
<keyword evidence="5" id="KW-0325">Glycoprotein</keyword>
<evidence type="ECO:0000256" key="7">
    <source>
        <dbReference type="PIRSR" id="PIRSR600101-1"/>
    </source>
</evidence>
<dbReference type="GO" id="GO:0006508">
    <property type="term" value="P:proteolysis"/>
    <property type="evidence" value="ECO:0007669"/>
    <property type="project" value="UniProtKB-KW"/>
</dbReference>
<accession>A0AA39I8J0</accession>
<evidence type="ECO:0000256" key="4">
    <source>
        <dbReference type="ARBA" id="ARBA00022801"/>
    </source>
</evidence>
<gene>
    <name evidence="10" type="ORF">QR680_013859</name>
</gene>
<feature type="active site" description="Nucleophile" evidence="7">
    <location>
        <position position="441"/>
    </location>
</feature>
<dbReference type="SUPFAM" id="SSF56235">
    <property type="entry name" value="N-terminal nucleophile aminohydrolases (Ntn hydrolases)"/>
    <property type="match status" value="1"/>
</dbReference>
<dbReference type="EMBL" id="JAUCMV010000002">
    <property type="protein sequence ID" value="KAK0418931.1"/>
    <property type="molecule type" value="Genomic_DNA"/>
</dbReference>
<evidence type="ECO:0000256" key="8">
    <source>
        <dbReference type="PIRSR" id="PIRSR600101-2"/>
    </source>
</evidence>
<evidence type="ECO:0000256" key="9">
    <source>
        <dbReference type="SAM" id="Phobius"/>
    </source>
</evidence>
<dbReference type="InterPro" id="IPR029055">
    <property type="entry name" value="Ntn_hydrolases_N"/>
</dbReference>
<dbReference type="InterPro" id="IPR043138">
    <property type="entry name" value="GGT_lsub"/>
</dbReference>
<comment type="caution">
    <text evidence="10">The sequence shown here is derived from an EMBL/GenBank/DDBJ whole genome shotgun (WGS) entry which is preliminary data.</text>
</comment>
<evidence type="ECO:0000313" key="10">
    <source>
        <dbReference type="EMBL" id="KAK0418931.1"/>
    </source>
</evidence>
<reference evidence="10" key="1">
    <citation type="submission" date="2023-06" db="EMBL/GenBank/DDBJ databases">
        <title>Genomic analysis of the entomopathogenic nematode Steinernema hermaphroditum.</title>
        <authorList>
            <person name="Schwarz E.M."/>
            <person name="Heppert J.K."/>
            <person name="Baniya A."/>
            <person name="Schwartz H.T."/>
            <person name="Tan C.-H."/>
            <person name="Antoshechkin I."/>
            <person name="Sternberg P.W."/>
            <person name="Goodrich-Blair H."/>
            <person name="Dillman A.R."/>
        </authorList>
    </citation>
    <scope>NUCLEOTIDE SEQUENCE</scope>
    <source>
        <strain evidence="10">PS9179</strain>
        <tissue evidence="10">Whole animal</tissue>
    </source>
</reference>
<protein>
    <recommendedName>
        <fullName evidence="12">Gamma-glutamyltransferase</fullName>
    </recommendedName>
</protein>
<dbReference type="PROSITE" id="PS00462">
    <property type="entry name" value="G_GLU_TRANSPEPTIDASE"/>
    <property type="match status" value="1"/>
</dbReference>
<feature type="binding site" evidence="8">
    <location>
        <position position="483"/>
    </location>
    <ligand>
        <name>L-glutamate</name>
        <dbReference type="ChEBI" id="CHEBI:29985"/>
    </ligand>
</feature>
<organism evidence="10 11">
    <name type="scientific">Steinernema hermaphroditum</name>
    <dbReference type="NCBI Taxonomy" id="289476"/>
    <lineage>
        <taxon>Eukaryota</taxon>
        <taxon>Metazoa</taxon>
        <taxon>Ecdysozoa</taxon>
        <taxon>Nematoda</taxon>
        <taxon>Chromadorea</taxon>
        <taxon>Rhabditida</taxon>
        <taxon>Tylenchina</taxon>
        <taxon>Panagrolaimomorpha</taxon>
        <taxon>Strongyloidoidea</taxon>
        <taxon>Steinernematidae</taxon>
        <taxon>Steinernema</taxon>
    </lineage>
</organism>
<dbReference type="Gene3D" id="3.60.20.40">
    <property type="match status" value="1"/>
</dbReference>
<evidence type="ECO:0000256" key="2">
    <source>
        <dbReference type="ARBA" id="ARBA00022670"/>
    </source>
</evidence>
<keyword evidence="9" id="KW-1133">Transmembrane helix</keyword>
<proteinExistence type="inferred from homology"/>
<name>A0AA39I8J0_9BILA</name>
<dbReference type="GO" id="GO:0006751">
    <property type="term" value="P:glutathione catabolic process"/>
    <property type="evidence" value="ECO:0007669"/>
    <property type="project" value="InterPro"/>
</dbReference>
<keyword evidence="9" id="KW-0812">Transmembrane</keyword>
<keyword evidence="3" id="KW-0808">Transferase</keyword>
<keyword evidence="6" id="KW-0012">Acyltransferase</keyword>
<keyword evidence="11" id="KW-1185">Reference proteome</keyword>
<feature type="binding site" evidence="8">
    <location>
        <begin position="459"/>
        <end position="461"/>
    </location>
    <ligand>
        <name>L-glutamate</name>
        <dbReference type="ChEBI" id="CHEBI:29985"/>
    </ligand>
</feature>
<dbReference type="NCBIfam" id="TIGR00066">
    <property type="entry name" value="g_glut_trans"/>
    <property type="match status" value="1"/>
</dbReference>
<dbReference type="InterPro" id="IPR043137">
    <property type="entry name" value="GGT_ssub_C"/>
</dbReference>
<evidence type="ECO:0000256" key="5">
    <source>
        <dbReference type="ARBA" id="ARBA00023180"/>
    </source>
</evidence>
<keyword evidence="9" id="KW-0472">Membrane</keyword>
<dbReference type="PRINTS" id="PR01210">
    <property type="entry name" value="GGTRANSPTASE"/>
</dbReference>
<dbReference type="PANTHER" id="PTHR11686">
    <property type="entry name" value="GAMMA GLUTAMYL TRANSPEPTIDASE"/>
    <property type="match status" value="1"/>
</dbReference>
<dbReference type="AlphaFoldDB" id="A0AA39I8J0"/>
<dbReference type="GO" id="GO:0016746">
    <property type="term" value="F:acyltransferase activity"/>
    <property type="evidence" value="ECO:0007669"/>
    <property type="project" value="UniProtKB-KW"/>
</dbReference>
<keyword evidence="4" id="KW-0378">Hydrolase</keyword>
<keyword evidence="2" id="KW-0645">Protease</keyword>
<comment type="similarity">
    <text evidence="1">Belongs to the gamma-glutamyltransferase family.</text>
</comment>
<dbReference type="Pfam" id="PF01019">
    <property type="entry name" value="G_glu_transpept"/>
    <property type="match status" value="1"/>
</dbReference>
<evidence type="ECO:0000256" key="3">
    <source>
        <dbReference type="ARBA" id="ARBA00022679"/>
    </source>
</evidence>
<dbReference type="PANTHER" id="PTHR11686:SF17">
    <property type="entry name" value="GAMMA-GLUTAMYLTRANSPEPTIDASE 1"/>
    <property type="match status" value="1"/>
</dbReference>
<feature type="binding site" evidence="8">
    <location>
        <position position="157"/>
    </location>
    <ligand>
        <name>L-glutamate</name>
        <dbReference type="ChEBI" id="CHEBI:29985"/>
    </ligand>
</feature>
<feature type="transmembrane region" description="Helical" evidence="9">
    <location>
        <begin position="29"/>
        <end position="53"/>
    </location>
</feature>
<dbReference type="InterPro" id="IPR055262">
    <property type="entry name" value="GGT_CS"/>
</dbReference>
<evidence type="ECO:0000313" key="11">
    <source>
        <dbReference type="Proteomes" id="UP001175271"/>
    </source>
</evidence>